<feature type="compositionally biased region" description="Basic and acidic residues" evidence="1">
    <location>
        <begin position="356"/>
        <end position="367"/>
    </location>
</feature>
<gene>
    <name evidence="3" type="ORF">MCNF_08680</name>
</gene>
<feature type="chain" id="PRO_5043837331" evidence="2">
    <location>
        <begin position="34"/>
        <end position="409"/>
    </location>
</feature>
<sequence>MGVSVRSVLTVGVATLTATAIVAAPVVSPPAPAAPPAVTWSVQNTASVAPNLFTLAAPPSPDAGVAPMNAASNVIDTVYEFTRRWANYASLELAPWALSFVPFGYLISDQIFIWYQPFVLAVTDAFVYDFLDPVVNDPLNLGVWAAGIGAIADAAVNGVIAGVRGEINYALSLQWLPFPIPPLPPWWPSLSSVASASVATEPESVLNATEALTEMSESLGEAWDAAIQPAIQRGVDHLAQALDPATWVPALDEIAPADRSGSALTSPPVQLTDLENEGATQSGDQGTPPEPTPDTTSVTTPAPADVTTPADVAVQHPRNVLAKTLSRLELTREKAGRNFDRAAKAVKSSSEATAQSDKKDDSRDHTSSDPAVGDSPRTRIGDGLKTRVAKAVEKATTSKSPRRSAETAE</sequence>
<accession>A0A7I7XT53</accession>
<keyword evidence="2" id="KW-0732">Signal</keyword>
<evidence type="ECO:0000313" key="3">
    <source>
        <dbReference type="EMBL" id="BBZ32263.1"/>
    </source>
</evidence>
<evidence type="ECO:0000256" key="2">
    <source>
        <dbReference type="SAM" id="SignalP"/>
    </source>
</evidence>
<protein>
    <submittedName>
        <fullName evidence="3">Uncharacterized protein</fullName>
    </submittedName>
</protein>
<dbReference type="RefSeq" id="WP_085153965.1">
    <property type="nucleotide sequence ID" value="NZ_AP022612.1"/>
</dbReference>
<dbReference type="EMBL" id="AP022612">
    <property type="protein sequence ID" value="BBZ32263.1"/>
    <property type="molecule type" value="Genomic_DNA"/>
</dbReference>
<keyword evidence="4" id="KW-1185">Reference proteome</keyword>
<feature type="region of interest" description="Disordered" evidence="1">
    <location>
        <begin position="339"/>
        <end position="409"/>
    </location>
</feature>
<dbReference type="AlphaFoldDB" id="A0A7I7XT53"/>
<feature type="compositionally biased region" description="Low complexity" evidence="1">
    <location>
        <begin position="293"/>
        <end position="314"/>
    </location>
</feature>
<dbReference type="Proteomes" id="UP000466931">
    <property type="component" value="Chromosome"/>
</dbReference>
<proteinExistence type="predicted"/>
<organism evidence="3 4">
    <name type="scientific">Mycolicibacterium confluentis</name>
    <dbReference type="NCBI Taxonomy" id="28047"/>
    <lineage>
        <taxon>Bacteria</taxon>
        <taxon>Bacillati</taxon>
        <taxon>Actinomycetota</taxon>
        <taxon>Actinomycetes</taxon>
        <taxon>Mycobacteriales</taxon>
        <taxon>Mycobacteriaceae</taxon>
        <taxon>Mycolicibacterium</taxon>
    </lineage>
</organism>
<evidence type="ECO:0000313" key="4">
    <source>
        <dbReference type="Proteomes" id="UP000466931"/>
    </source>
</evidence>
<feature type="signal peptide" evidence="2">
    <location>
        <begin position="1"/>
        <end position="33"/>
    </location>
</feature>
<reference evidence="3" key="1">
    <citation type="journal article" date="2019" name="Emerg. Microbes Infect.">
        <title>Comprehensive subspecies identification of 175 nontuberculous mycobacteria species based on 7547 genomic profiles.</title>
        <authorList>
            <person name="Matsumoto Y."/>
            <person name="Kinjo T."/>
            <person name="Motooka D."/>
            <person name="Nabeya D."/>
            <person name="Jung N."/>
            <person name="Uechi K."/>
            <person name="Horii T."/>
            <person name="Iida T."/>
            <person name="Fujita J."/>
            <person name="Nakamura S."/>
        </authorList>
    </citation>
    <scope>NUCLEOTIDE SEQUENCE [LARGE SCALE GENOMIC DNA]</scope>
    <source>
        <strain evidence="3">JCM 13671</strain>
    </source>
</reference>
<feature type="compositionally biased region" description="Basic and acidic residues" evidence="1">
    <location>
        <begin position="376"/>
        <end position="393"/>
    </location>
</feature>
<feature type="region of interest" description="Disordered" evidence="1">
    <location>
        <begin position="277"/>
        <end position="318"/>
    </location>
</feature>
<name>A0A7I7XT53_9MYCO</name>
<dbReference type="OrthoDB" id="4641933at2"/>
<reference evidence="3" key="2">
    <citation type="submission" date="2020-02" db="EMBL/GenBank/DDBJ databases">
        <authorList>
            <person name="Matsumoto Y."/>
            <person name="Motooka D."/>
            <person name="Nakamura S."/>
        </authorList>
    </citation>
    <scope>NUCLEOTIDE SEQUENCE</scope>
    <source>
        <strain evidence="3">JCM 13671</strain>
    </source>
</reference>
<evidence type="ECO:0000256" key="1">
    <source>
        <dbReference type="SAM" id="MobiDB-lite"/>
    </source>
</evidence>